<name>A0AAD7N3M4_9AGAR</name>
<keyword evidence="2" id="KW-1185">Reference proteome</keyword>
<accession>A0AAD7N3M4</accession>
<evidence type="ECO:0000313" key="1">
    <source>
        <dbReference type="EMBL" id="KAJ7744254.1"/>
    </source>
</evidence>
<organism evidence="1 2">
    <name type="scientific">Mycena maculata</name>
    <dbReference type="NCBI Taxonomy" id="230809"/>
    <lineage>
        <taxon>Eukaryota</taxon>
        <taxon>Fungi</taxon>
        <taxon>Dikarya</taxon>
        <taxon>Basidiomycota</taxon>
        <taxon>Agaricomycotina</taxon>
        <taxon>Agaricomycetes</taxon>
        <taxon>Agaricomycetidae</taxon>
        <taxon>Agaricales</taxon>
        <taxon>Marasmiineae</taxon>
        <taxon>Mycenaceae</taxon>
        <taxon>Mycena</taxon>
    </lineage>
</organism>
<dbReference type="AlphaFoldDB" id="A0AAD7N3M4"/>
<protein>
    <recommendedName>
        <fullName evidence="3">HTH CENPB-type domain-containing protein</fullName>
    </recommendedName>
</protein>
<feature type="non-terminal residue" evidence="1">
    <location>
        <position position="1"/>
    </location>
</feature>
<reference evidence="1" key="1">
    <citation type="submission" date="2023-03" db="EMBL/GenBank/DDBJ databases">
        <title>Massive genome expansion in bonnet fungi (Mycena s.s.) driven by repeated elements and novel gene families across ecological guilds.</title>
        <authorList>
            <consortium name="Lawrence Berkeley National Laboratory"/>
            <person name="Harder C.B."/>
            <person name="Miyauchi S."/>
            <person name="Viragh M."/>
            <person name="Kuo A."/>
            <person name="Thoen E."/>
            <person name="Andreopoulos B."/>
            <person name="Lu D."/>
            <person name="Skrede I."/>
            <person name="Drula E."/>
            <person name="Henrissat B."/>
            <person name="Morin E."/>
            <person name="Kohler A."/>
            <person name="Barry K."/>
            <person name="LaButti K."/>
            <person name="Morin E."/>
            <person name="Salamov A."/>
            <person name="Lipzen A."/>
            <person name="Mereny Z."/>
            <person name="Hegedus B."/>
            <person name="Baldrian P."/>
            <person name="Stursova M."/>
            <person name="Weitz H."/>
            <person name="Taylor A."/>
            <person name="Grigoriev I.V."/>
            <person name="Nagy L.G."/>
            <person name="Martin F."/>
            <person name="Kauserud H."/>
        </authorList>
    </citation>
    <scope>NUCLEOTIDE SEQUENCE</scope>
    <source>
        <strain evidence="1">CBHHK188m</strain>
    </source>
</reference>
<proteinExistence type="predicted"/>
<evidence type="ECO:0000313" key="2">
    <source>
        <dbReference type="Proteomes" id="UP001215280"/>
    </source>
</evidence>
<gene>
    <name evidence="1" type="ORF">DFH07DRAFT_749557</name>
</gene>
<dbReference type="Proteomes" id="UP001215280">
    <property type="component" value="Unassembled WGS sequence"/>
</dbReference>
<evidence type="ECO:0008006" key="3">
    <source>
        <dbReference type="Google" id="ProtNLM"/>
    </source>
</evidence>
<comment type="caution">
    <text evidence="1">The sequence shown here is derived from an EMBL/GenBank/DDBJ whole genome shotgun (WGS) entry which is preliminary data.</text>
</comment>
<sequence>AAPAASTKKENAILAQQIEILNWYYAQSKPSQKKTASHSAAIYLNLHIKQPFISDWLKNERMWWAQWDEAQVRGKARNMKCQKQVEHLEIEDMMELWIAKAMWDRLHLTSKIIRQKRTFFADLVEIPLDECLALSYGWLSVLKKGCGLKELKRYGEAGSADPVTIEEERLRVQKLILYEGYSLNDIFNMHLFWA</sequence>
<dbReference type="EMBL" id="JARJLG010000108">
    <property type="protein sequence ID" value="KAJ7744254.1"/>
    <property type="molecule type" value="Genomic_DNA"/>
</dbReference>